<protein>
    <recommendedName>
        <fullName evidence="1">DUF8156 domain-containing protein</fullName>
    </recommendedName>
</protein>
<evidence type="ECO:0000313" key="3">
    <source>
        <dbReference type="EMBL" id="KUK96533.1"/>
    </source>
</evidence>
<dbReference type="EMBL" id="LGFT01000019">
    <property type="protein sequence ID" value="KUK44679.1"/>
    <property type="molecule type" value="Genomic_DNA"/>
</dbReference>
<gene>
    <name evidence="2" type="ORF">XD72_0982</name>
    <name evidence="3" type="ORF">XE07_1001</name>
</gene>
<evidence type="ECO:0000313" key="5">
    <source>
        <dbReference type="Proteomes" id="UP000057043"/>
    </source>
</evidence>
<feature type="domain" description="DUF8156" evidence="1">
    <location>
        <begin position="1"/>
        <end position="74"/>
    </location>
</feature>
<dbReference type="PATRIC" id="fig|301375.6.peg.2397"/>
<evidence type="ECO:0000259" key="1">
    <source>
        <dbReference type="Pfam" id="PF26485"/>
    </source>
</evidence>
<dbReference type="EMBL" id="LGHB01000011">
    <property type="protein sequence ID" value="KUK96533.1"/>
    <property type="molecule type" value="Genomic_DNA"/>
</dbReference>
<dbReference type="AlphaFoldDB" id="A0A101IJS0"/>
<dbReference type="Proteomes" id="UP000057043">
    <property type="component" value="Unassembled WGS sequence"/>
</dbReference>
<reference evidence="3" key="1">
    <citation type="journal article" date="2015" name="MBio">
        <title>Genome-resolved metagenomic analysis reveals roles for candidate phyla and other microbial community members in biogeochemical transformations in oil reservoirs.</title>
        <authorList>
            <person name="Hu P."/>
            <person name="Tom L."/>
            <person name="Singh A."/>
            <person name="Thomas B.C."/>
            <person name="Baker B.J."/>
            <person name="Piceno Y.M."/>
            <person name="Andersen G.L."/>
            <person name="Banfield J.F."/>
        </authorList>
    </citation>
    <scope>NUCLEOTIDE SEQUENCE [LARGE SCALE GENOMIC DNA]</scope>
    <source>
        <strain evidence="3">56_747</strain>
    </source>
</reference>
<evidence type="ECO:0000313" key="4">
    <source>
        <dbReference type="Proteomes" id="UP000053961"/>
    </source>
</evidence>
<proteinExistence type="predicted"/>
<dbReference type="Pfam" id="PF26485">
    <property type="entry name" value="DUF8156"/>
    <property type="match status" value="1"/>
</dbReference>
<comment type="caution">
    <text evidence="3">The sequence shown here is derived from an EMBL/GenBank/DDBJ whole genome shotgun (WGS) entry which is preliminary data.</text>
</comment>
<dbReference type="InterPro" id="IPR058469">
    <property type="entry name" value="DUF8156"/>
</dbReference>
<reference evidence="4 5" key="2">
    <citation type="journal article" date="2015" name="MBio">
        <title>Genome-Resolved Metagenomic Analysis Reveals Roles for Candidate Phyla and Other Microbial Community Members in Biogeochemical Transformations in Oil Reservoirs.</title>
        <authorList>
            <person name="Hu P."/>
            <person name="Tom L."/>
            <person name="Singh A."/>
            <person name="Thomas B.C."/>
            <person name="Baker B.J."/>
            <person name="Piceno Y.M."/>
            <person name="Andersen G.L."/>
            <person name="Banfield J.F."/>
        </authorList>
    </citation>
    <scope>NUCLEOTIDE SEQUENCE [LARGE SCALE GENOMIC DNA]</scope>
    <source>
        <strain evidence="2">57_489</strain>
    </source>
</reference>
<organism evidence="3 4">
    <name type="scientific">Methanothrix harundinacea</name>
    <dbReference type="NCBI Taxonomy" id="301375"/>
    <lineage>
        <taxon>Archaea</taxon>
        <taxon>Methanobacteriati</taxon>
        <taxon>Methanobacteriota</taxon>
        <taxon>Stenosarchaea group</taxon>
        <taxon>Methanomicrobia</taxon>
        <taxon>Methanotrichales</taxon>
        <taxon>Methanotrichaceae</taxon>
        <taxon>Methanothrix</taxon>
    </lineage>
</organism>
<name>A0A101IJS0_9EURY</name>
<dbReference type="Proteomes" id="UP000053961">
    <property type="component" value="Unassembled WGS sequence"/>
</dbReference>
<accession>A0A101IJS0</accession>
<sequence length="83" mass="9505">MGRTFKSVRMGSQEVAQRWLKASRALNKDDQIYGQRLAEMVKMHSSEAFYALDDPLEAAIFSVLIELLKETDRKAVEKDDVDL</sequence>
<evidence type="ECO:0000313" key="2">
    <source>
        <dbReference type="EMBL" id="KUK44679.1"/>
    </source>
</evidence>